<evidence type="ECO:0000313" key="3">
    <source>
        <dbReference type="Proteomes" id="UP001295794"/>
    </source>
</evidence>
<dbReference type="AlphaFoldDB" id="A0AAD2HYC1"/>
<accession>A0AAD2HYC1</accession>
<comment type="caution">
    <text evidence="1">The sequence shown here is derived from an EMBL/GenBank/DDBJ whole genome shotgun (WGS) entry which is preliminary data.</text>
</comment>
<keyword evidence="3" id="KW-1185">Reference proteome</keyword>
<proteinExistence type="predicted"/>
<dbReference type="Proteomes" id="UP001295794">
    <property type="component" value="Unassembled WGS sequence"/>
</dbReference>
<evidence type="ECO:0000313" key="2">
    <source>
        <dbReference type="EMBL" id="CAK5283548.1"/>
    </source>
</evidence>
<feature type="non-terminal residue" evidence="1">
    <location>
        <position position="132"/>
    </location>
</feature>
<reference evidence="1" key="1">
    <citation type="submission" date="2023-11" db="EMBL/GenBank/DDBJ databases">
        <authorList>
            <person name="De Vega J J."/>
            <person name="De Vega J J."/>
        </authorList>
    </citation>
    <scope>NUCLEOTIDE SEQUENCE</scope>
</reference>
<protein>
    <submittedName>
        <fullName evidence="1">Uncharacterized protein</fullName>
    </submittedName>
</protein>
<dbReference type="EMBL" id="CAVNYO010000467">
    <property type="protein sequence ID" value="CAK5283531.1"/>
    <property type="molecule type" value="Genomic_DNA"/>
</dbReference>
<dbReference type="EMBL" id="CAVNYO010000468">
    <property type="protein sequence ID" value="CAK5283548.1"/>
    <property type="molecule type" value="Genomic_DNA"/>
</dbReference>
<name>A0AAD2HYC1_9AGAR</name>
<evidence type="ECO:0000313" key="1">
    <source>
        <dbReference type="EMBL" id="CAK5283531.1"/>
    </source>
</evidence>
<sequence>CQRAHQGCFTCSGCLGLGSNSLAPRPPTSPLPLPVRLRAHTLLYGVSHHPSLSPVSFMSRAFRASISTWHLILFQRLRQELGWRVCRSDKGWLTAYATPRQNIGRMPEGLELTVSQIDDDRPPNIVSGCLIE</sequence>
<gene>
    <name evidence="1" type="ORF">MYCIT1_LOCUS36120</name>
    <name evidence="2" type="ORF">MYCIT1_LOCUS36154</name>
</gene>
<organism evidence="1 3">
    <name type="scientific">Mycena citricolor</name>
    <dbReference type="NCBI Taxonomy" id="2018698"/>
    <lineage>
        <taxon>Eukaryota</taxon>
        <taxon>Fungi</taxon>
        <taxon>Dikarya</taxon>
        <taxon>Basidiomycota</taxon>
        <taxon>Agaricomycotina</taxon>
        <taxon>Agaricomycetes</taxon>
        <taxon>Agaricomycetidae</taxon>
        <taxon>Agaricales</taxon>
        <taxon>Marasmiineae</taxon>
        <taxon>Mycenaceae</taxon>
        <taxon>Mycena</taxon>
    </lineage>
</organism>